<dbReference type="InterPro" id="IPR007060">
    <property type="entry name" value="FtsL/DivIC"/>
</dbReference>
<feature type="compositionally biased region" description="Polar residues" evidence="1">
    <location>
        <begin position="47"/>
        <end position="65"/>
    </location>
</feature>
<keyword evidence="4" id="KW-1185">Reference proteome</keyword>
<reference evidence="4" key="1">
    <citation type="journal article" date="2013" name="ISME J.">
        <title>A small predatory core genome in the divergent marine Bacteriovorax marinus SJ and the terrestrial Bdellovibrio bacteriovorus.</title>
        <authorList>
            <person name="Crossman L.C."/>
            <person name="Chen H."/>
            <person name="Cerdeno-Tarraga A.M."/>
            <person name="Brooks K."/>
            <person name="Quail M.A."/>
            <person name="Pineiro S.A."/>
            <person name="Hobley L."/>
            <person name="Sockett R.E."/>
            <person name="Bentley S.D."/>
            <person name="Parkhill J."/>
            <person name="Williams H.N."/>
            <person name="Stine O.C."/>
        </authorList>
    </citation>
    <scope>NUCLEOTIDE SEQUENCE [LARGE SCALE GENOMIC DNA]</scope>
    <source>
        <strain evidence="4">ATCC BAA-682 / DSM 15412 / SJ</strain>
    </source>
</reference>
<dbReference type="STRING" id="862908.BMS_2684"/>
<name>E1WXE6_HALMS</name>
<dbReference type="Proteomes" id="UP000008963">
    <property type="component" value="Chromosome"/>
</dbReference>
<dbReference type="Pfam" id="PF04977">
    <property type="entry name" value="DivIC"/>
    <property type="match status" value="1"/>
</dbReference>
<keyword evidence="2" id="KW-0812">Transmembrane</keyword>
<keyword evidence="2" id="KW-1133">Transmembrane helix</keyword>
<feature type="region of interest" description="Disordered" evidence="1">
    <location>
        <begin position="1"/>
        <end position="162"/>
    </location>
</feature>
<evidence type="ECO:0000313" key="4">
    <source>
        <dbReference type="Proteomes" id="UP000008963"/>
    </source>
</evidence>
<sequence length="295" mass="32696">MFKLEFSFDSQQRGAQSAPAAGDVASDRLRKAIERNRAKQAKRDNIQKQVNNGPSDGPLFSSSTGPRPAGASSRNISERLRAAQASGTPGSSIPRRPASRFSSSPSTPKPEMSASSRESEETSSRSWGSGLLKKKSETQTRAADQSSTMATRRTVGKPDEAEFLTPVRKAVSKAPAKVGYTSAKRKVNTKSKKKSETNFVGYLVKFGWAFCTFLLFRLVFSGGGVMDYYSSLNLLEDKQYEHKRIIQENKDLAEEIKKIGSNSMYQKKLVRDNLGFIAKDEYLILFPREKSLSQR</sequence>
<dbReference type="AlphaFoldDB" id="E1WXE6"/>
<protein>
    <submittedName>
        <fullName evidence="3">Membrane protein</fullName>
    </submittedName>
</protein>
<dbReference type="eggNOG" id="COG2919">
    <property type="taxonomic scope" value="Bacteria"/>
</dbReference>
<organism evidence="3 4">
    <name type="scientific">Halobacteriovorax marinus (strain ATCC BAA-682 / DSM 15412 / SJ)</name>
    <name type="common">Bacteriovorax marinus</name>
    <dbReference type="NCBI Taxonomy" id="862908"/>
    <lineage>
        <taxon>Bacteria</taxon>
        <taxon>Pseudomonadati</taxon>
        <taxon>Bdellovibrionota</taxon>
        <taxon>Bacteriovoracia</taxon>
        <taxon>Bacteriovoracales</taxon>
        <taxon>Halobacteriovoraceae</taxon>
        <taxon>Halobacteriovorax</taxon>
    </lineage>
</organism>
<dbReference type="PATRIC" id="fig|862908.3.peg.2561"/>
<proteinExistence type="predicted"/>
<gene>
    <name evidence="3" type="ordered locus">BMS_2684</name>
</gene>
<evidence type="ECO:0000313" key="3">
    <source>
        <dbReference type="EMBL" id="CBW27463.1"/>
    </source>
</evidence>
<dbReference type="EMBL" id="FQ312005">
    <property type="protein sequence ID" value="CBW27463.1"/>
    <property type="molecule type" value="Genomic_DNA"/>
</dbReference>
<dbReference type="KEGG" id="bmx:BMS_2684"/>
<feature type="compositionally biased region" description="Basic and acidic residues" evidence="1">
    <location>
        <begin position="25"/>
        <end position="46"/>
    </location>
</feature>
<feature type="compositionally biased region" description="Polar residues" evidence="1">
    <location>
        <begin position="139"/>
        <end position="151"/>
    </location>
</feature>
<feature type="compositionally biased region" description="Low complexity" evidence="1">
    <location>
        <begin position="91"/>
        <end position="116"/>
    </location>
</feature>
<feature type="transmembrane region" description="Helical" evidence="2">
    <location>
        <begin position="199"/>
        <end position="220"/>
    </location>
</feature>
<keyword evidence="2" id="KW-0472">Membrane</keyword>
<dbReference type="HOGENOM" id="CLU_942562_0_0_7"/>
<evidence type="ECO:0000256" key="1">
    <source>
        <dbReference type="SAM" id="MobiDB-lite"/>
    </source>
</evidence>
<evidence type="ECO:0000256" key="2">
    <source>
        <dbReference type="SAM" id="Phobius"/>
    </source>
</evidence>
<accession>E1WXE6</accession>